<dbReference type="PANTHER" id="PTHR32295">
    <property type="entry name" value="IQ-DOMAIN 5-RELATED"/>
    <property type="match status" value="1"/>
</dbReference>
<evidence type="ECO:0000313" key="4">
    <source>
        <dbReference type="EMBL" id="ONK80987.1"/>
    </source>
</evidence>
<feature type="region of interest" description="Disordered" evidence="3">
    <location>
        <begin position="184"/>
        <end position="205"/>
    </location>
</feature>
<keyword evidence="5" id="KW-1185">Reference proteome</keyword>
<accession>A0A5P1FU80</accession>
<protein>
    <recommendedName>
        <fullName evidence="6">DUF4005 domain-containing protein</fullName>
    </recommendedName>
</protein>
<dbReference type="Gramene" id="ONK80987">
    <property type="protein sequence ID" value="ONK80987"/>
    <property type="gene ID" value="A4U43_C01F24000"/>
</dbReference>
<dbReference type="AlphaFoldDB" id="A0A5P1FU80"/>
<evidence type="ECO:0000313" key="5">
    <source>
        <dbReference type="Proteomes" id="UP000243459"/>
    </source>
</evidence>
<proteinExistence type="inferred from homology"/>
<dbReference type="PROSITE" id="PS50096">
    <property type="entry name" value="IQ"/>
    <property type="match status" value="1"/>
</dbReference>
<feature type="compositionally biased region" description="Low complexity" evidence="3">
    <location>
        <begin position="191"/>
        <end position="202"/>
    </location>
</feature>
<dbReference type="PANTHER" id="PTHR32295:SF95">
    <property type="entry name" value="PROTEIN IQ-DOMAIN 6"/>
    <property type="match status" value="1"/>
</dbReference>
<dbReference type="EMBL" id="CM007381">
    <property type="protein sequence ID" value="ONK80987.1"/>
    <property type="molecule type" value="Genomic_DNA"/>
</dbReference>
<evidence type="ECO:0000256" key="1">
    <source>
        <dbReference type="ARBA" id="ARBA00022860"/>
    </source>
</evidence>
<evidence type="ECO:0000256" key="3">
    <source>
        <dbReference type="SAM" id="MobiDB-lite"/>
    </source>
</evidence>
<evidence type="ECO:0008006" key="6">
    <source>
        <dbReference type="Google" id="ProtNLM"/>
    </source>
</evidence>
<reference evidence="5" key="1">
    <citation type="journal article" date="2017" name="Nat. Commun.">
        <title>The asparagus genome sheds light on the origin and evolution of a young Y chromosome.</title>
        <authorList>
            <person name="Harkess A."/>
            <person name="Zhou J."/>
            <person name="Xu C."/>
            <person name="Bowers J.E."/>
            <person name="Van der Hulst R."/>
            <person name="Ayyampalayam S."/>
            <person name="Mercati F."/>
            <person name="Riccardi P."/>
            <person name="McKain M.R."/>
            <person name="Kakrana A."/>
            <person name="Tang H."/>
            <person name="Ray J."/>
            <person name="Groenendijk J."/>
            <person name="Arikit S."/>
            <person name="Mathioni S.M."/>
            <person name="Nakano M."/>
            <person name="Shan H."/>
            <person name="Telgmann-Rauber A."/>
            <person name="Kanno A."/>
            <person name="Yue Z."/>
            <person name="Chen H."/>
            <person name="Li W."/>
            <person name="Chen Y."/>
            <person name="Xu X."/>
            <person name="Zhang Y."/>
            <person name="Luo S."/>
            <person name="Chen H."/>
            <person name="Gao J."/>
            <person name="Mao Z."/>
            <person name="Pires J.C."/>
            <person name="Luo M."/>
            <person name="Kudrna D."/>
            <person name="Wing R.A."/>
            <person name="Meyers B.C."/>
            <person name="Yi K."/>
            <person name="Kong H."/>
            <person name="Lavrijsen P."/>
            <person name="Sunseri F."/>
            <person name="Falavigna A."/>
            <person name="Ye Y."/>
            <person name="Leebens-Mack J.H."/>
            <person name="Chen G."/>
        </authorList>
    </citation>
    <scope>NUCLEOTIDE SEQUENCE [LARGE SCALE GENOMIC DNA]</scope>
    <source>
        <strain evidence="5">cv. DH0086</strain>
    </source>
</reference>
<name>A0A5P1FU80_ASPOF</name>
<gene>
    <name evidence="4" type="ORF">A4U43_C01F24000</name>
</gene>
<feature type="region of interest" description="Disordered" evidence="3">
    <location>
        <begin position="253"/>
        <end position="321"/>
    </location>
</feature>
<dbReference type="OMA" id="SMSRETH"/>
<dbReference type="Proteomes" id="UP000243459">
    <property type="component" value="Chromosome 1"/>
</dbReference>
<dbReference type="GO" id="GO:0005516">
    <property type="term" value="F:calmodulin binding"/>
    <property type="evidence" value="ECO:0007669"/>
    <property type="project" value="UniProtKB-KW"/>
</dbReference>
<organism evidence="4 5">
    <name type="scientific">Asparagus officinalis</name>
    <name type="common">Garden asparagus</name>
    <dbReference type="NCBI Taxonomy" id="4686"/>
    <lineage>
        <taxon>Eukaryota</taxon>
        <taxon>Viridiplantae</taxon>
        <taxon>Streptophyta</taxon>
        <taxon>Embryophyta</taxon>
        <taxon>Tracheophyta</taxon>
        <taxon>Spermatophyta</taxon>
        <taxon>Magnoliopsida</taxon>
        <taxon>Liliopsida</taxon>
        <taxon>Asparagales</taxon>
        <taxon>Asparagaceae</taxon>
        <taxon>Asparagoideae</taxon>
        <taxon>Asparagus</taxon>
    </lineage>
</organism>
<comment type="similarity">
    <text evidence="2">Belongs to the IQD family.</text>
</comment>
<evidence type="ECO:0000256" key="2">
    <source>
        <dbReference type="ARBA" id="ARBA00024341"/>
    </source>
</evidence>
<feature type="compositionally biased region" description="Low complexity" evidence="3">
    <location>
        <begin position="299"/>
        <end position="312"/>
    </location>
</feature>
<keyword evidence="1" id="KW-0112">Calmodulin-binding</keyword>
<sequence length="410" mass="46646">MEVENPRNGRNCGGALRLISVPCGEDREGVADTRRRRLRRVRLLLLVMLLARRAEGFLGCEAGVGCYQDSDCVPGARRALRALKGVVRLQALVRGRQVRKQAALTLRCMQALVRVQARVRARRVRLSTEGQAVQQMLEAHRTQGDVIKQAEDRWCDSQGTLEEIRTKLQMRQKGAIKRERAMAYALSQQQSRSTPDTSSKSSIQNLDKTNCNWSWLERWMAAKPWESRLMDEQQAQIDTNDVQSIKNYEDFHSTRSRCSEPSSVKIRRNNVSTRVSAKAPARTRYSSSPSSEFHYDEASPSSSSNCTSTPISRNDYINGNRPNYMNLTQSIKAKQKGSNFDRAMMQRNSSGEFRFNKKMTCSYIDSRSSDGSDPSVAYSRALTANSRREKSAMRNMKENYYYDDQPSSVF</sequence>